<reference evidence="1" key="1">
    <citation type="submission" date="2021-01" db="EMBL/GenBank/DDBJ databases">
        <authorList>
            <person name="Corre E."/>
            <person name="Pelletier E."/>
            <person name="Niang G."/>
            <person name="Scheremetjew M."/>
            <person name="Finn R."/>
            <person name="Kale V."/>
            <person name="Holt S."/>
            <person name="Cochrane G."/>
            <person name="Meng A."/>
            <person name="Brown T."/>
            <person name="Cohen L."/>
        </authorList>
    </citation>
    <scope>NUCLEOTIDE SEQUENCE</scope>
    <source>
        <strain evidence="1">RCC3387</strain>
    </source>
</reference>
<proteinExistence type="predicted"/>
<name>A0A6U6K9K6_9DINO</name>
<accession>A0A6U6K9K6</accession>
<protein>
    <submittedName>
        <fullName evidence="1">Uncharacterized protein</fullName>
    </submittedName>
</protein>
<organism evidence="1">
    <name type="scientific">Zooxanthella nutricula</name>
    <dbReference type="NCBI Taxonomy" id="1333877"/>
    <lineage>
        <taxon>Eukaryota</taxon>
        <taxon>Sar</taxon>
        <taxon>Alveolata</taxon>
        <taxon>Dinophyceae</taxon>
        <taxon>Peridiniales</taxon>
        <taxon>Peridiniales incertae sedis</taxon>
        <taxon>Zooxanthella</taxon>
    </lineage>
</organism>
<gene>
    <name evidence="1" type="ORF">BRAN1462_LOCUS15230</name>
</gene>
<evidence type="ECO:0000313" key="1">
    <source>
        <dbReference type="EMBL" id="CAD9539239.1"/>
    </source>
</evidence>
<sequence>MPGVLFPLTEKGDRGTTPFNKAAWQAVAESLGCQDLAQAIGAEKEWRKKYKDHIEVVTESLAVMSVLDSGKAAKACQAGIEKARAMVTDSELSLAEAMAAAAPAFSTATVKGDKPAKDEVVLPYHGAELRGPELDAQCDKWVEAGTIEPACGAAIKASAPKLGAVRSRTFLVLGASSELGPVRPLLEAGATVAAVMRPSSGRWRELVAFARGTAGTLLAPLPADKSQGTDEEVAEKVGADLLQDGPGVLEWLLRCGREATGPVTLCTYLYADGEANVRLTAVADFIAEVLARELGSARLSFAYLASGSTSHMLPDEVHQAQGDNYATANTWAKTFGTRLDCQPSVQGAKLWAANHPTSEAAKYHFFRGIAELQGPNYALAQYMRQWRAEILHLQGFTVSSPVTPNCRTESVVHNATMRVILEGLAYWKPMESFDPDTARMAMLAVLISDLTDAPAKHVSPMHIFSHKAFHSGLWRCPFDLSSLGITTWVLGRVSPRKRPL</sequence>
<dbReference type="EMBL" id="HBGW01023999">
    <property type="protein sequence ID" value="CAD9539239.1"/>
    <property type="molecule type" value="Transcribed_RNA"/>
</dbReference>
<dbReference type="AlphaFoldDB" id="A0A6U6K9K6"/>